<keyword evidence="2" id="KW-1185">Reference proteome</keyword>
<comment type="caution">
    <text evidence="1">The sequence shown here is derived from an EMBL/GenBank/DDBJ whole genome shotgun (WGS) entry which is preliminary data.</text>
</comment>
<evidence type="ECO:0000313" key="1">
    <source>
        <dbReference type="EMBL" id="KAK3718420.1"/>
    </source>
</evidence>
<accession>A0AAE0XVV6</accession>
<organism evidence="1 2">
    <name type="scientific">Elysia crispata</name>
    <name type="common">lettuce slug</name>
    <dbReference type="NCBI Taxonomy" id="231223"/>
    <lineage>
        <taxon>Eukaryota</taxon>
        <taxon>Metazoa</taxon>
        <taxon>Spiralia</taxon>
        <taxon>Lophotrochozoa</taxon>
        <taxon>Mollusca</taxon>
        <taxon>Gastropoda</taxon>
        <taxon>Heterobranchia</taxon>
        <taxon>Euthyneura</taxon>
        <taxon>Panpulmonata</taxon>
        <taxon>Sacoglossa</taxon>
        <taxon>Placobranchoidea</taxon>
        <taxon>Plakobranchidae</taxon>
        <taxon>Elysia</taxon>
    </lineage>
</organism>
<gene>
    <name evidence="1" type="ORF">RRG08_037921</name>
</gene>
<reference evidence="1" key="1">
    <citation type="journal article" date="2023" name="G3 (Bethesda)">
        <title>A reference genome for the long-term kleptoplast-retaining sea slug Elysia crispata morphotype clarki.</title>
        <authorList>
            <person name="Eastman K.E."/>
            <person name="Pendleton A.L."/>
            <person name="Shaikh M.A."/>
            <person name="Suttiyut T."/>
            <person name="Ogas R."/>
            <person name="Tomko P."/>
            <person name="Gavelis G."/>
            <person name="Widhalm J.R."/>
            <person name="Wisecaver J.H."/>
        </authorList>
    </citation>
    <scope>NUCLEOTIDE SEQUENCE</scope>
    <source>
        <strain evidence="1">ECLA1</strain>
    </source>
</reference>
<sequence length="79" mass="9457">MFACPFFRPVVEEFAFESINRWDMWKTIRWLLRLRWVLVVSICTPGKDAIATQGCRRPSCYRSLLFLLQGYDYFSGQRL</sequence>
<protein>
    <submittedName>
        <fullName evidence="1">Uncharacterized protein</fullName>
    </submittedName>
</protein>
<dbReference type="AlphaFoldDB" id="A0AAE0XVV6"/>
<name>A0AAE0XVV6_9GAST</name>
<proteinExistence type="predicted"/>
<evidence type="ECO:0000313" key="2">
    <source>
        <dbReference type="Proteomes" id="UP001283361"/>
    </source>
</evidence>
<dbReference type="Proteomes" id="UP001283361">
    <property type="component" value="Unassembled WGS sequence"/>
</dbReference>
<dbReference type="EMBL" id="JAWDGP010007439">
    <property type="protein sequence ID" value="KAK3718420.1"/>
    <property type="molecule type" value="Genomic_DNA"/>
</dbReference>